<gene>
    <name evidence="1" type="ORF">B296_00038318</name>
</gene>
<dbReference type="AlphaFoldDB" id="A0A426ZWT2"/>
<evidence type="ECO:0000313" key="2">
    <source>
        <dbReference type="Proteomes" id="UP000287651"/>
    </source>
</evidence>
<sequence length="82" mass="9508">MCFPLQLRIDLGSRILIQVPISLYQETATTSRCKKEERQHPVLDGKGNGNDAYLVPELFGLRRGYTVRRNPRREDRGKDHQV</sequence>
<accession>A0A426ZWT2</accession>
<dbReference type="EMBL" id="AMZH03004691">
    <property type="protein sequence ID" value="RRT68454.1"/>
    <property type="molecule type" value="Genomic_DNA"/>
</dbReference>
<reference evidence="1 2" key="1">
    <citation type="journal article" date="2014" name="Agronomy (Basel)">
        <title>A Draft Genome Sequence for Ensete ventricosum, the Drought-Tolerant Tree Against Hunger.</title>
        <authorList>
            <person name="Harrison J."/>
            <person name="Moore K.A."/>
            <person name="Paszkiewicz K."/>
            <person name="Jones T."/>
            <person name="Grant M."/>
            <person name="Ambacheew D."/>
            <person name="Muzemil S."/>
            <person name="Studholme D.J."/>
        </authorList>
    </citation>
    <scope>NUCLEOTIDE SEQUENCE [LARGE SCALE GENOMIC DNA]</scope>
</reference>
<protein>
    <submittedName>
        <fullName evidence="1">Uncharacterized protein</fullName>
    </submittedName>
</protein>
<organism evidence="1 2">
    <name type="scientific">Ensete ventricosum</name>
    <name type="common">Abyssinian banana</name>
    <name type="synonym">Musa ensete</name>
    <dbReference type="NCBI Taxonomy" id="4639"/>
    <lineage>
        <taxon>Eukaryota</taxon>
        <taxon>Viridiplantae</taxon>
        <taxon>Streptophyta</taxon>
        <taxon>Embryophyta</taxon>
        <taxon>Tracheophyta</taxon>
        <taxon>Spermatophyta</taxon>
        <taxon>Magnoliopsida</taxon>
        <taxon>Liliopsida</taxon>
        <taxon>Zingiberales</taxon>
        <taxon>Musaceae</taxon>
        <taxon>Ensete</taxon>
    </lineage>
</organism>
<comment type="caution">
    <text evidence="1">The sequence shown here is derived from an EMBL/GenBank/DDBJ whole genome shotgun (WGS) entry which is preliminary data.</text>
</comment>
<dbReference type="Proteomes" id="UP000287651">
    <property type="component" value="Unassembled WGS sequence"/>
</dbReference>
<name>A0A426ZWT2_ENSVE</name>
<proteinExistence type="predicted"/>
<evidence type="ECO:0000313" key="1">
    <source>
        <dbReference type="EMBL" id="RRT68454.1"/>
    </source>
</evidence>